<keyword evidence="2" id="KW-1185">Reference proteome</keyword>
<gene>
    <name evidence="1" type="ORF">CA12_13880</name>
</gene>
<dbReference type="Pfam" id="PF03692">
    <property type="entry name" value="CxxCxxCC"/>
    <property type="match status" value="1"/>
</dbReference>
<protein>
    <submittedName>
        <fullName evidence="1">Flagellin N-methylase</fullName>
    </submittedName>
</protein>
<reference evidence="1 2" key="1">
    <citation type="submission" date="2019-02" db="EMBL/GenBank/DDBJ databases">
        <title>Deep-cultivation of Planctomycetes and their phenomic and genomic characterization uncovers novel biology.</title>
        <authorList>
            <person name="Wiegand S."/>
            <person name="Jogler M."/>
            <person name="Boedeker C."/>
            <person name="Pinto D."/>
            <person name="Vollmers J."/>
            <person name="Rivas-Marin E."/>
            <person name="Kohn T."/>
            <person name="Peeters S.H."/>
            <person name="Heuer A."/>
            <person name="Rast P."/>
            <person name="Oberbeckmann S."/>
            <person name="Bunk B."/>
            <person name="Jeske O."/>
            <person name="Meyerdierks A."/>
            <person name="Storesund J.E."/>
            <person name="Kallscheuer N."/>
            <person name="Luecker S."/>
            <person name="Lage O.M."/>
            <person name="Pohl T."/>
            <person name="Merkel B.J."/>
            <person name="Hornburger P."/>
            <person name="Mueller R.-W."/>
            <person name="Bruemmer F."/>
            <person name="Labrenz M."/>
            <person name="Spormann A.M."/>
            <person name="Op den Camp H."/>
            <person name="Overmann J."/>
            <person name="Amann R."/>
            <person name="Jetten M.S.M."/>
            <person name="Mascher T."/>
            <person name="Medema M.H."/>
            <person name="Devos D.P."/>
            <person name="Kaster A.-K."/>
            <person name="Ovreas L."/>
            <person name="Rohde M."/>
            <person name="Galperin M.Y."/>
            <person name="Jogler C."/>
        </authorList>
    </citation>
    <scope>NUCLEOTIDE SEQUENCE [LARGE SCALE GENOMIC DNA]</scope>
    <source>
        <strain evidence="1 2">CA12</strain>
    </source>
</reference>
<dbReference type="GO" id="GO:0032259">
    <property type="term" value="P:methylation"/>
    <property type="evidence" value="ECO:0007669"/>
    <property type="project" value="UniProtKB-KW"/>
</dbReference>
<keyword evidence="1" id="KW-0808">Transferase</keyword>
<evidence type="ECO:0000313" key="2">
    <source>
        <dbReference type="Proteomes" id="UP000318741"/>
    </source>
</evidence>
<keyword evidence="1" id="KW-0489">Methyltransferase</keyword>
<keyword evidence="1" id="KW-0969">Cilium</keyword>
<dbReference type="PANTHER" id="PTHR35866:SF1">
    <property type="entry name" value="YKGJ FAMILY CYSTEINE CLUSTER PROTEIN"/>
    <property type="match status" value="1"/>
</dbReference>
<organism evidence="1 2">
    <name type="scientific">Alienimonas californiensis</name>
    <dbReference type="NCBI Taxonomy" id="2527989"/>
    <lineage>
        <taxon>Bacteria</taxon>
        <taxon>Pseudomonadati</taxon>
        <taxon>Planctomycetota</taxon>
        <taxon>Planctomycetia</taxon>
        <taxon>Planctomycetales</taxon>
        <taxon>Planctomycetaceae</taxon>
        <taxon>Alienimonas</taxon>
    </lineage>
</organism>
<keyword evidence="1" id="KW-0282">Flagellum</keyword>
<dbReference type="KEGG" id="acaf:CA12_13880"/>
<dbReference type="AlphaFoldDB" id="A0A517P7H9"/>
<evidence type="ECO:0000313" key="1">
    <source>
        <dbReference type="EMBL" id="QDT15305.1"/>
    </source>
</evidence>
<accession>A0A517P7H9</accession>
<keyword evidence="1" id="KW-0966">Cell projection</keyword>
<dbReference type="GO" id="GO:0008168">
    <property type="term" value="F:methyltransferase activity"/>
    <property type="evidence" value="ECO:0007669"/>
    <property type="project" value="UniProtKB-KW"/>
</dbReference>
<dbReference type="InterPro" id="IPR005358">
    <property type="entry name" value="Puta_zinc/iron-chelating_dom"/>
</dbReference>
<dbReference type="PANTHER" id="PTHR35866">
    <property type="entry name" value="PUTATIVE-RELATED"/>
    <property type="match status" value="1"/>
</dbReference>
<dbReference type="Proteomes" id="UP000318741">
    <property type="component" value="Chromosome"/>
</dbReference>
<sequence length="108" mass="12134">MDDEEQAAIAEAAGISLMELRLKRTRLIGGRVSLRERANGDCTFLDPNTRKCTVYAARPVQCRTWPFWDSNLNTPADWERTKAECPGAGVGQLVSLQDIRRQANQRSL</sequence>
<dbReference type="EMBL" id="CP036265">
    <property type="protein sequence ID" value="QDT15305.1"/>
    <property type="molecule type" value="Genomic_DNA"/>
</dbReference>
<dbReference type="RefSeq" id="WP_242688148.1">
    <property type="nucleotide sequence ID" value="NZ_CP036265.1"/>
</dbReference>
<name>A0A517P7H9_9PLAN</name>
<proteinExistence type="predicted"/>